<sequence>MLATDSPDAARNNGATAERILFLLKTRGPLKTADLGAMLDITPEAARQQVQKLVDGAMIVGCLMPPVGAGRPSQKWVLTDAAQARFPNTHAQLTAQLIDSIKLIYGNEGIDKVVESMELANTREYVAACEQGRNLQEKVQVLVAIRDSAGYMASMEAEGENWLIIENHCPICVAAQQCQGFCRAELQVFQAAIGDSGQVERTEHMITGSRRCVYRVTPA</sequence>
<name>A0A267BQF3_PSEFR</name>
<dbReference type="SUPFAM" id="SSF46785">
    <property type="entry name" value="Winged helix' DNA-binding domain"/>
    <property type="match status" value="1"/>
</dbReference>
<dbReference type="AlphaFoldDB" id="A0A267BQF3"/>
<dbReference type="GeneID" id="89544672"/>
<reference evidence="1 2" key="1">
    <citation type="submission" date="2019-02" db="EMBL/GenBank/DDBJ databases">
        <authorList>
            <consortium name="Pathogen Informatics"/>
        </authorList>
    </citation>
    <scope>NUCLEOTIDE SEQUENCE [LARGE SCALE GENOMIC DNA]</scope>
    <source>
        <strain evidence="1 2">3012STDY7103891</strain>
    </source>
</reference>
<protein>
    <submittedName>
        <fullName evidence="1">Iron-sulfur cluster biosynthesis transcriptional regulator SufR</fullName>
    </submittedName>
</protein>
<dbReference type="EMBL" id="CAACYJ010000035">
    <property type="protein sequence ID" value="VFB20429.1"/>
    <property type="molecule type" value="Genomic_DNA"/>
</dbReference>
<organism evidence="1 2">
    <name type="scientific">Pseudomonas fragi</name>
    <dbReference type="NCBI Taxonomy" id="296"/>
    <lineage>
        <taxon>Bacteria</taxon>
        <taxon>Pseudomonadati</taxon>
        <taxon>Pseudomonadota</taxon>
        <taxon>Gammaproteobacteria</taxon>
        <taxon>Pseudomonadales</taxon>
        <taxon>Pseudomonadaceae</taxon>
        <taxon>Pseudomonas</taxon>
    </lineage>
</organism>
<evidence type="ECO:0000313" key="1">
    <source>
        <dbReference type="EMBL" id="VFB20429.1"/>
    </source>
</evidence>
<gene>
    <name evidence="1" type="ORF">NCTC10754_03047</name>
</gene>
<evidence type="ECO:0000313" key="2">
    <source>
        <dbReference type="Proteomes" id="UP000330809"/>
    </source>
</evidence>
<proteinExistence type="predicted"/>
<dbReference type="InterPro" id="IPR036390">
    <property type="entry name" value="WH_DNA-bd_sf"/>
</dbReference>
<accession>A0A267BQF3</accession>
<dbReference type="Proteomes" id="UP000330809">
    <property type="component" value="Unassembled WGS sequence"/>
</dbReference>
<dbReference type="RefSeq" id="WP_095000252.1">
    <property type="nucleotide sequence ID" value="NZ_CAACYJ010000035.1"/>
</dbReference>